<dbReference type="Proteomes" id="UP001156102">
    <property type="component" value="Unassembled WGS sequence"/>
</dbReference>
<evidence type="ECO:0000313" key="3">
    <source>
        <dbReference type="Proteomes" id="UP001156102"/>
    </source>
</evidence>
<evidence type="ECO:0000313" key="2">
    <source>
        <dbReference type="EMBL" id="MCP8968162.1"/>
    </source>
</evidence>
<dbReference type="InterPro" id="IPR043168">
    <property type="entry name" value="DegV_C"/>
</dbReference>
<dbReference type="RefSeq" id="WP_254758081.1">
    <property type="nucleotide sequence ID" value="NZ_JANCLT010000003.1"/>
</dbReference>
<protein>
    <submittedName>
        <fullName evidence="2">DegV family protein</fullName>
    </submittedName>
</protein>
<proteinExistence type="predicted"/>
<organism evidence="2 3">
    <name type="scientific">Ectobacillus ponti</name>
    <dbReference type="NCBI Taxonomy" id="2961894"/>
    <lineage>
        <taxon>Bacteria</taxon>
        <taxon>Bacillati</taxon>
        <taxon>Bacillota</taxon>
        <taxon>Bacilli</taxon>
        <taxon>Bacillales</taxon>
        <taxon>Bacillaceae</taxon>
        <taxon>Ectobacillus</taxon>
    </lineage>
</organism>
<reference evidence="2" key="1">
    <citation type="submission" date="2022-07" db="EMBL/GenBank/DDBJ databases">
        <authorList>
            <person name="Li W.-J."/>
            <person name="Deng Q.-Q."/>
        </authorList>
    </citation>
    <scope>NUCLEOTIDE SEQUENCE</scope>
    <source>
        <strain evidence="2">SYSU M60031</strain>
    </source>
</reference>
<dbReference type="NCBIfam" id="TIGR00762">
    <property type="entry name" value="DegV"/>
    <property type="match status" value="1"/>
</dbReference>
<dbReference type="Gene3D" id="3.30.1180.10">
    <property type="match status" value="1"/>
</dbReference>
<dbReference type="PANTHER" id="PTHR33434:SF2">
    <property type="entry name" value="FATTY ACID-BINDING PROTEIN TM_1468"/>
    <property type="match status" value="1"/>
</dbReference>
<dbReference type="Pfam" id="PF02645">
    <property type="entry name" value="DegV"/>
    <property type="match status" value="1"/>
</dbReference>
<dbReference type="GO" id="GO:0008289">
    <property type="term" value="F:lipid binding"/>
    <property type="evidence" value="ECO:0007669"/>
    <property type="project" value="UniProtKB-KW"/>
</dbReference>
<accession>A0AA41X3T9</accession>
<dbReference type="Gene3D" id="3.40.50.10170">
    <property type="match status" value="1"/>
</dbReference>
<dbReference type="InterPro" id="IPR003797">
    <property type="entry name" value="DegV"/>
</dbReference>
<keyword evidence="3" id="KW-1185">Reference proteome</keyword>
<dbReference type="AlphaFoldDB" id="A0AA41X3T9"/>
<dbReference type="InterPro" id="IPR050270">
    <property type="entry name" value="DegV_domain_contain"/>
</dbReference>
<evidence type="ECO:0000256" key="1">
    <source>
        <dbReference type="ARBA" id="ARBA00023121"/>
    </source>
</evidence>
<sequence>MEKLAWVIDSTAYVSEEVKQHPDIFVVPLAVMFGDEVYEDGVTIDEHALYTKIREQQAVPTTSQPAIGVFVDLYEQLKENYDAVIMLHVSQRLSGTYNASRQAAEMTGLQYHCIDTMVLSAGTTYLLEEGLYLAGQGCRAAEIVQRLEAILPSLEDYILIGNLAQLHRGGRLSNAQYVIGTLLNIKPILQVRDGLVEVYGKVRYEKKAVKLLLDKCREALSQHDIRKLAVIHGNRPEAAAQWREQILAMKPGLRVDLVPLPSVLGAHAGEGTLAVMWYNASLEG</sequence>
<gene>
    <name evidence="2" type="ORF">NK662_06370</name>
</gene>
<name>A0AA41X3T9_9BACI</name>
<dbReference type="PANTHER" id="PTHR33434">
    <property type="entry name" value="DEGV DOMAIN-CONTAINING PROTEIN DR_1986-RELATED"/>
    <property type="match status" value="1"/>
</dbReference>
<keyword evidence="1" id="KW-0446">Lipid-binding</keyword>
<dbReference type="EMBL" id="JANCLT010000003">
    <property type="protein sequence ID" value="MCP8968162.1"/>
    <property type="molecule type" value="Genomic_DNA"/>
</dbReference>
<dbReference type="SUPFAM" id="SSF82549">
    <property type="entry name" value="DAK1/DegV-like"/>
    <property type="match status" value="1"/>
</dbReference>
<dbReference type="PROSITE" id="PS51482">
    <property type="entry name" value="DEGV"/>
    <property type="match status" value="1"/>
</dbReference>
<comment type="caution">
    <text evidence="2">The sequence shown here is derived from an EMBL/GenBank/DDBJ whole genome shotgun (WGS) entry which is preliminary data.</text>
</comment>